<evidence type="ECO:0008006" key="4">
    <source>
        <dbReference type="Google" id="ProtNLM"/>
    </source>
</evidence>
<evidence type="ECO:0000313" key="3">
    <source>
        <dbReference type="Proteomes" id="UP000196138"/>
    </source>
</evidence>
<accession>A0A1Y0ERB1</accession>
<evidence type="ECO:0000313" key="2">
    <source>
        <dbReference type="EMBL" id="ARU05792.1"/>
    </source>
</evidence>
<reference evidence="2 3" key="1">
    <citation type="submission" date="2017-05" db="EMBL/GenBank/DDBJ databases">
        <authorList>
            <person name="Song R."/>
            <person name="Chenine A.L."/>
            <person name="Ruprecht R.M."/>
        </authorList>
    </citation>
    <scope>NUCLEOTIDE SEQUENCE [LARGE SCALE GENOMIC DNA]</scope>
    <source>
        <strain evidence="2 3">DSM 26136</strain>
    </source>
</reference>
<keyword evidence="3" id="KW-1185">Reference proteome</keyword>
<dbReference type="Pfam" id="PF11218">
    <property type="entry name" value="DUF3011"/>
    <property type="match status" value="1"/>
</dbReference>
<dbReference type="InterPro" id="IPR021381">
    <property type="entry name" value="DUF3011"/>
</dbReference>
<dbReference type="AlphaFoldDB" id="A0A1Y0ERB1"/>
<dbReference type="EMBL" id="CP021455">
    <property type="protein sequence ID" value="ARU05792.1"/>
    <property type="molecule type" value="Genomic_DNA"/>
</dbReference>
<proteinExistence type="predicted"/>
<dbReference type="OrthoDB" id="8673369at2"/>
<feature type="signal peptide" evidence="1">
    <location>
        <begin position="1"/>
        <end position="24"/>
    </location>
</feature>
<protein>
    <recommendedName>
        <fullName evidence="4">DUF3011 domain-containing protein</fullName>
    </recommendedName>
</protein>
<keyword evidence="1" id="KW-0732">Signal</keyword>
<organism evidence="2 3">
    <name type="scientific">Comamonas serinivorans</name>
    <dbReference type="NCBI Taxonomy" id="1082851"/>
    <lineage>
        <taxon>Bacteria</taxon>
        <taxon>Pseudomonadati</taxon>
        <taxon>Pseudomonadota</taxon>
        <taxon>Betaproteobacteria</taxon>
        <taxon>Burkholderiales</taxon>
        <taxon>Comamonadaceae</taxon>
        <taxon>Comamonas</taxon>
    </lineage>
</organism>
<evidence type="ECO:0000256" key="1">
    <source>
        <dbReference type="SAM" id="SignalP"/>
    </source>
</evidence>
<dbReference type="KEGG" id="cser:CCO03_14855"/>
<dbReference type="Proteomes" id="UP000196138">
    <property type="component" value="Chromosome"/>
</dbReference>
<dbReference type="RefSeq" id="WP_087282304.1">
    <property type="nucleotide sequence ID" value="NZ_CP021455.1"/>
</dbReference>
<feature type="chain" id="PRO_5012055896" description="DUF3011 domain-containing protein" evidence="1">
    <location>
        <begin position="25"/>
        <end position="236"/>
    </location>
</feature>
<gene>
    <name evidence="2" type="ORF">CCO03_14855</name>
</gene>
<name>A0A1Y0ERB1_9BURK</name>
<sequence>MIRFRLPVSLAALMLGLSALPAQAQYGGSGAVTCESQDGRYNECRTPFRNPVVAETLSSSSCIEGRTWGERGSGTVWVNDGCRARFVEGRGGWSGSGGQGGAVRCESEDGRYRECPTPGGMRMVISRQLSESSCIEGRSWGNRGNSIWVRDGCRAEFVAANAWGGGGHHGSDQGRTVTCSSENRRQTTCNWNSRWGRPRLIEQLSSDSCREGSSWGYDGRGRLWVDRGCRARFGTY</sequence>